<accession>A0ABR7LEY6</accession>
<evidence type="ECO:0000256" key="1">
    <source>
        <dbReference type="SAM" id="MobiDB-lite"/>
    </source>
</evidence>
<organism evidence="2 3">
    <name type="scientific">Actinokineospora xionganensis</name>
    <dbReference type="NCBI Taxonomy" id="2684470"/>
    <lineage>
        <taxon>Bacteria</taxon>
        <taxon>Bacillati</taxon>
        <taxon>Actinomycetota</taxon>
        <taxon>Actinomycetes</taxon>
        <taxon>Pseudonocardiales</taxon>
        <taxon>Pseudonocardiaceae</taxon>
        <taxon>Actinokineospora</taxon>
    </lineage>
</organism>
<protein>
    <submittedName>
        <fullName evidence="2">Uncharacterized protein</fullName>
    </submittedName>
</protein>
<dbReference type="RefSeq" id="WP_187224138.1">
    <property type="nucleotide sequence ID" value="NZ_JABVED010000023.1"/>
</dbReference>
<dbReference type="EMBL" id="JABVED010000023">
    <property type="protein sequence ID" value="MBC6451058.1"/>
    <property type="molecule type" value="Genomic_DNA"/>
</dbReference>
<feature type="compositionally biased region" description="Basic and acidic residues" evidence="1">
    <location>
        <begin position="102"/>
        <end position="122"/>
    </location>
</feature>
<keyword evidence="3" id="KW-1185">Reference proteome</keyword>
<sequence length="122" mass="13191">MTTPATPWRTDEGRKAMDTRMRLLARETGDLGEFARDVVAGRLRPRDLLYSSVLSEDTVGALRSAADAWHAMPEAERAAAISAAPATTAAEIAALAAYSEPEPPKPPDHPDNDDRGYLSDAW</sequence>
<comment type="caution">
    <text evidence="2">The sequence shown here is derived from an EMBL/GenBank/DDBJ whole genome shotgun (WGS) entry which is preliminary data.</text>
</comment>
<reference evidence="2 3" key="1">
    <citation type="submission" date="2020-06" db="EMBL/GenBank/DDBJ databases">
        <title>Actinokineospora xiongansis sp. nov., isolated from soil of Baiyangdian.</title>
        <authorList>
            <person name="Zhang X."/>
        </authorList>
    </citation>
    <scope>NUCLEOTIDE SEQUENCE [LARGE SCALE GENOMIC DNA]</scope>
    <source>
        <strain evidence="2 3">HBU206404</strain>
    </source>
</reference>
<feature type="region of interest" description="Disordered" evidence="1">
    <location>
        <begin position="98"/>
        <end position="122"/>
    </location>
</feature>
<name>A0ABR7LEY6_9PSEU</name>
<evidence type="ECO:0000313" key="3">
    <source>
        <dbReference type="Proteomes" id="UP000734823"/>
    </source>
</evidence>
<gene>
    <name evidence="2" type="ORF">GPZ80_28230</name>
</gene>
<proteinExistence type="predicted"/>
<dbReference type="Proteomes" id="UP000734823">
    <property type="component" value="Unassembled WGS sequence"/>
</dbReference>
<evidence type="ECO:0000313" key="2">
    <source>
        <dbReference type="EMBL" id="MBC6451058.1"/>
    </source>
</evidence>